<evidence type="ECO:0000313" key="3">
    <source>
        <dbReference type="Proteomes" id="UP000002008"/>
    </source>
</evidence>
<dbReference type="RefSeq" id="WP_012257655.1">
    <property type="nucleotide sequence ID" value="NC_010175.1"/>
</dbReference>
<dbReference type="EnsemblBacteria" id="ABY35001">
    <property type="protein sequence ID" value="ABY35001"/>
    <property type="gene ID" value="Caur_1784"/>
</dbReference>
<feature type="transmembrane region" description="Helical" evidence="1">
    <location>
        <begin position="133"/>
        <end position="154"/>
    </location>
</feature>
<feature type="transmembrane region" description="Helical" evidence="1">
    <location>
        <begin position="166"/>
        <end position="187"/>
    </location>
</feature>
<dbReference type="Pfam" id="PF05982">
    <property type="entry name" value="Sbt_1"/>
    <property type="match status" value="1"/>
</dbReference>
<evidence type="ECO:0000313" key="2">
    <source>
        <dbReference type="EMBL" id="ABY35001.1"/>
    </source>
</evidence>
<dbReference type="KEGG" id="cau:Caur_1784"/>
<dbReference type="PATRIC" id="fig|324602.8.peg.2036"/>
<name>A9WD34_CHLAA</name>
<dbReference type="PANTHER" id="PTHR40400:SF1">
    <property type="entry name" value="SLR1512 PROTEIN"/>
    <property type="match status" value="1"/>
</dbReference>
<feature type="transmembrane region" description="Helical" evidence="1">
    <location>
        <begin position="231"/>
        <end position="252"/>
    </location>
</feature>
<dbReference type="HOGENOM" id="CLU_032027_0_0_0"/>
<keyword evidence="1" id="KW-0812">Transmembrane</keyword>
<evidence type="ECO:0008006" key="4">
    <source>
        <dbReference type="Google" id="ProtNLM"/>
    </source>
</evidence>
<dbReference type="Proteomes" id="UP000002008">
    <property type="component" value="Chromosome"/>
</dbReference>
<keyword evidence="1" id="KW-1133">Transmembrane helix</keyword>
<dbReference type="eggNOG" id="COG3329">
    <property type="taxonomic scope" value="Bacteria"/>
</dbReference>
<keyword evidence="3" id="KW-1185">Reference proteome</keyword>
<dbReference type="AlphaFoldDB" id="A9WD34"/>
<keyword evidence="1" id="KW-0472">Membrane</keyword>
<proteinExistence type="predicted"/>
<feature type="transmembrane region" description="Helical" evidence="1">
    <location>
        <begin position="264"/>
        <end position="285"/>
    </location>
</feature>
<accession>A9WD34</accession>
<dbReference type="EMBL" id="CP000909">
    <property type="protein sequence ID" value="ABY35001.1"/>
    <property type="molecule type" value="Genomic_DNA"/>
</dbReference>
<feature type="transmembrane region" description="Helical" evidence="1">
    <location>
        <begin position="199"/>
        <end position="219"/>
    </location>
</feature>
<feature type="transmembrane region" description="Helical" evidence="1">
    <location>
        <begin position="65"/>
        <end position="87"/>
    </location>
</feature>
<dbReference type="InterPro" id="IPR010293">
    <property type="entry name" value="Sbt_1"/>
</dbReference>
<dbReference type="PANTHER" id="PTHR40400">
    <property type="entry name" value="SLR1512 PROTEIN"/>
    <property type="match status" value="1"/>
</dbReference>
<feature type="transmembrane region" description="Helical" evidence="1">
    <location>
        <begin position="99"/>
        <end position="121"/>
    </location>
</feature>
<reference evidence="3" key="1">
    <citation type="journal article" date="2011" name="BMC Genomics">
        <title>Complete genome sequence of the filamentous anoxygenic phototrophic bacterium Chloroflexus aurantiacus.</title>
        <authorList>
            <person name="Tang K.H."/>
            <person name="Barry K."/>
            <person name="Chertkov O."/>
            <person name="Dalin E."/>
            <person name="Han C.S."/>
            <person name="Hauser L.J."/>
            <person name="Honchak B.M."/>
            <person name="Karbach L.E."/>
            <person name="Land M.L."/>
            <person name="Lapidus A."/>
            <person name="Larimer F.W."/>
            <person name="Mikhailova N."/>
            <person name="Pitluck S."/>
            <person name="Pierson B.K."/>
            <person name="Blankenship R.E."/>
        </authorList>
    </citation>
    <scope>NUCLEOTIDE SEQUENCE [LARGE SCALE GENOMIC DNA]</scope>
    <source>
        <strain evidence="3">ATCC 29366 / DSM 635 / J-10-fl</strain>
    </source>
</reference>
<organism evidence="2 3">
    <name type="scientific">Chloroflexus aurantiacus (strain ATCC 29366 / DSM 635 / J-10-fl)</name>
    <dbReference type="NCBI Taxonomy" id="324602"/>
    <lineage>
        <taxon>Bacteria</taxon>
        <taxon>Bacillati</taxon>
        <taxon>Chloroflexota</taxon>
        <taxon>Chloroflexia</taxon>
        <taxon>Chloroflexales</taxon>
        <taxon>Chloroflexineae</taxon>
        <taxon>Chloroflexaceae</taxon>
        <taxon>Chloroflexus</taxon>
    </lineage>
</organism>
<feature type="transmembrane region" description="Helical" evidence="1">
    <location>
        <begin position="292"/>
        <end position="314"/>
    </location>
</feature>
<evidence type="ECO:0000256" key="1">
    <source>
        <dbReference type="SAM" id="Phobius"/>
    </source>
</evidence>
<protein>
    <recommendedName>
        <fullName evidence="4">Sodium-dependent bicarbonate transport family permease</fullName>
    </recommendedName>
</protein>
<feature type="transmembrane region" description="Helical" evidence="1">
    <location>
        <begin position="6"/>
        <end position="27"/>
    </location>
</feature>
<dbReference type="InParanoid" id="A9WD34"/>
<dbReference type="STRING" id="324602.Caur_1784"/>
<sequence>MTIIELLQVNLLSPMVLAFALGIIATLVRSDLKLPDELYTTLSIYLLLAIGLKGGVALAETSLAVFWAPALATLFLGLIIPVFAYSVARKIGKMTIADAAALAAHYGSVSAVTFAAAQTFLDAVGIRYEGFMPALVAILEVPAIVIALFIAQVAGGPQGGDWREALRELITSKSILLLVGGMIIGWLTGPRGGKEVAPLFVDLFKGALTFFLLELGMVAARRFRDLPSAGLFLLGFGIIMPILNGLLGVWFGSLAGLSVGGSTILGVLAASASYIAAPAAVRIALPQANPGFYLTASLGITFPFNLAIGLPLYYTLALWIVGGQ</sequence>
<gene>
    <name evidence="2" type="ordered locus">Caur_1784</name>
</gene>